<feature type="signal peptide" evidence="1">
    <location>
        <begin position="1"/>
        <end position="22"/>
    </location>
</feature>
<accession>A0A4Q2K658</accession>
<evidence type="ECO:0000256" key="1">
    <source>
        <dbReference type="SAM" id="SignalP"/>
    </source>
</evidence>
<name>A0A4Q2K658_9FIRM</name>
<dbReference type="AlphaFoldDB" id="A0A4Q2K658"/>
<protein>
    <submittedName>
        <fullName evidence="2">Uncharacterized protein</fullName>
    </submittedName>
</protein>
<dbReference type="InterPro" id="IPR012341">
    <property type="entry name" value="6hp_glycosidase-like_sf"/>
</dbReference>
<dbReference type="Proteomes" id="UP000291269">
    <property type="component" value="Unassembled WGS sequence"/>
</dbReference>
<keyword evidence="1" id="KW-0732">Signal</keyword>
<sequence length="766" mass="86411">MKKWNKVLSAFLCCTLAVAAMAGCQPKDNYTYYEYDAQHQSSDKMLRFYSSDAGLDAFLNDYRERHMRDTEDRIHTHPVGAGSTAWKEWESMIGSWWDASSANGTMSSFYATKEWVTDWLLSPRQDRQGYIWADEGNDISSWGMGWAFPDYQNGGIGWLFDTDDESEGWYLGNASNASLTVENSNLIVDTAGATEQIELYSPLFERSTLVAPFLRMNFGFTGTGSYDIDDLFVYYTTDKSAQWSEDKKVSFSELCTTGFEIGAGNVSQQGFFFPMYLQEQWGAESRTRVTQLKIVLAAEEGTSFEGRLNFDYICTDFDDRQPLNLCNYIIAAKNVCEFAQDDDLLARLLPNARRAMNFLLSQLKGAGGLIDTEYFVGHGNDGLKGIGTGLGNGYWDVLAFPQVNLYCNISFYNALNAMSYLENMAQYYEIESDPVTTLGADMKSVVTYAETGSSLNELAQNCREKMQKVFWNEKTGRYHAGKRDFYDTVQDHGYLMFNEQVIASGIATKEQTDSILSWINGERKVAGDASTGEDIYYYEFAPRFNTAEIGADFYWLYSATFDGNVQNGGTALHLAYYDLVAQAAGDKNVSFARLKTIQAWYEKVKAAGGTGWDFYHKYYDNYTDIGIQGGPSGGTIGVDYEFLEAALLFAAVPDAYFGMDTSYDDTLVFQPSLPDAMDFWKMENLTFSGYYYDVSVGQFFVQISGVNEYRKGQGSRNAKLEIRMPKPAFQFKVYLNNAETANYRLEDDQIVIETKFGNVKAEIKKI</sequence>
<dbReference type="GO" id="GO:0005975">
    <property type="term" value="P:carbohydrate metabolic process"/>
    <property type="evidence" value="ECO:0007669"/>
    <property type="project" value="InterPro"/>
</dbReference>
<proteinExistence type="predicted"/>
<dbReference type="EMBL" id="SDOZ01000003">
    <property type="protein sequence ID" value="RXZ58352.1"/>
    <property type="molecule type" value="Genomic_DNA"/>
</dbReference>
<comment type="caution">
    <text evidence="2">The sequence shown here is derived from an EMBL/GenBank/DDBJ whole genome shotgun (WGS) entry which is preliminary data.</text>
</comment>
<dbReference type="Gene3D" id="1.50.10.10">
    <property type="match status" value="1"/>
</dbReference>
<gene>
    <name evidence="2" type="ORF">ESZ91_09885</name>
</gene>
<feature type="chain" id="PRO_5020853226" evidence="1">
    <location>
        <begin position="23"/>
        <end position="766"/>
    </location>
</feature>
<dbReference type="PROSITE" id="PS51257">
    <property type="entry name" value="PROKAR_LIPOPROTEIN"/>
    <property type="match status" value="1"/>
</dbReference>
<evidence type="ECO:0000313" key="3">
    <source>
        <dbReference type="Proteomes" id="UP000291269"/>
    </source>
</evidence>
<dbReference type="InterPro" id="IPR008928">
    <property type="entry name" value="6-hairpin_glycosidase_sf"/>
</dbReference>
<reference evidence="2 3" key="1">
    <citation type="journal article" date="2019" name="Gut">
        <title>Antibiotics-induced monodominance of a novel gut bacterial order.</title>
        <authorList>
            <person name="Hildebrand F."/>
            <person name="Moitinho-Silva L."/>
            <person name="Blasche S."/>
            <person name="Jahn M.T."/>
            <person name="Gossmann T.I."/>
            <person name="Heuerta-Cepas J."/>
            <person name="Hercog R."/>
            <person name="Luetge M."/>
            <person name="Bahram M."/>
            <person name="Pryszlak A."/>
            <person name="Alves R.J."/>
            <person name="Waszak S.M."/>
            <person name="Zhu A."/>
            <person name="Ye L."/>
            <person name="Costea P.I."/>
            <person name="Aalvink S."/>
            <person name="Belzer C."/>
            <person name="Forslund S.K."/>
            <person name="Sunagawa S."/>
            <person name="Hentschel U."/>
            <person name="Merten C."/>
            <person name="Patil K.R."/>
            <person name="Benes V."/>
            <person name="Bork P."/>
        </authorList>
    </citation>
    <scope>NUCLEOTIDE SEQUENCE [LARGE SCALE GENOMIC DNA]</scope>
    <source>
        <strain evidence="2 3">HDS1380</strain>
    </source>
</reference>
<keyword evidence="3" id="KW-1185">Reference proteome</keyword>
<dbReference type="SUPFAM" id="SSF48208">
    <property type="entry name" value="Six-hairpin glycosidases"/>
    <property type="match status" value="1"/>
</dbReference>
<evidence type="ECO:0000313" key="2">
    <source>
        <dbReference type="EMBL" id="RXZ58352.1"/>
    </source>
</evidence>
<organism evidence="2 3">
    <name type="scientific">Candidatus Borkfalkia ceftriaxoniphila</name>
    <dbReference type="NCBI Taxonomy" id="2508949"/>
    <lineage>
        <taxon>Bacteria</taxon>
        <taxon>Bacillati</taxon>
        <taxon>Bacillota</taxon>
        <taxon>Clostridia</taxon>
        <taxon>Christensenellales</taxon>
        <taxon>Christensenellaceae</taxon>
        <taxon>Candidatus Borkfalkia</taxon>
    </lineage>
</organism>
<dbReference type="OrthoDB" id="9761875at2"/>
<dbReference type="RefSeq" id="WP_129226783.1">
    <property type="nucleotide sequence ID" value="NZ_SDOZ01000003.1"/>
</dbReference>